<evidence type="ECO:0000313" key="2">
    <source>
        <dbReference type="EMBL" id="KGB34161.1"/>
    </source>
</evidence>
<organism evidence="2">
    <name type="scientific">Schistosoma haematobium</name>
    <name type="common">Blood fluke</name>
    <dbReference type="NCBI Taxonomy" id="6185"/>
    <lineage>
        <taxon>Eukaryota</taxon>
        <taxon>Metazoa</taxon>
        <taxon>Spiralia</taxon>
        <taxon>Lophotrochozoa</taxon>
        <taxon>Platyhelminthes</taxon>
        <taxon>Trematoda</taxon>
        <taxon>Digenea</taxon>
        <taxon>Strigeidida</taxon>
        <taxon>Schistosomatoidea</taxon>
        <taxon>Schistosomatidae</taxon>
        <taxon>Schistosoma</taxon>
    </lineage>
</organism>
<dbReference type="InterPro" id="IPR006616">
    <property type="entry name" value="DM9_repeat"/>
</dbReference>
<name>A0A095AJD7_SCHHA</name>
<dbReference type="STRING" id="6185.A0A095AJD7"/>
<dbReference type="CTD" id="24590043"/>
<dbReference type="AlphaFoldDB" id="A0A095AJD7"/>
<evidence type="ECO:0000313" key="1">
    <source>
        <dbReference type="EMBL" id="KAH9594303.1"/>
    </source>
</evidence>
<gene>
    <name evidence="1" type="ORF">MS3_00005253</name>
    <name evidence="2" type="ORF">MS3_02359</name>
</gene>
<reference evidence="2" key="1">
    <citation type="journal article" date="2012" name="Nat. Genet.">
        <title>Whole-genome sequence of Schistosoma haematobium.</title>
        <authorList>
            <person name="Young N.D."/>
            <person name="Jex A.R."/>
            <person name="Li B."/>
            <person name="Liu S."/>
            <person name="Yang L."/>
            <person name="Xiong Z."/>
            <person name="Li Y."/>
            <person name="Cantacessi C."/>
            <person name="Hall R.S."/>
            <person name="Xu X."/>
            <person name="Chen F."/>
            <person name="Wu X."/>
            <person name="Zerlotini A."/>
            <person name="Oliveira G."/>
            <person name="Hofmann A."/>
            <person name="Zhang G."/>
            <person name="Fang X."/>
            <person name="Kang Y."/>
            <person name="Campbell B.E."/>
            <person name="Loukas A."/>
            <person name="Ranganathan S."/>
            <person name="Rollinson D."/>
            <person name="Rinaldi G."/>
            <person name="Brindley P.J."/>
            <person name="Yang H."/>
            <person name="Wang J."/>
            <person name="Wang J."/>
            <person name="Gasser R.B."/>
        </authorList>
    </citation>
    <scope>NUCLEOTIDE SEQUENCE [LARGE SCALE GENOMIC DNA]</scope>
</reference>
<sequence length="156" mass="17698">MARIGKGIQSCLSWIHQRDGRVPSNAIDAGHAVYIARIYHSGDLIPGKVVPHLSKAYVSYDGTEYEFDSYEVLCDTKLPHGPQQCYKWERHSNGYVPKYAVVGGITSSNEPLYIAREYINGERVVGKVHESHECAYFPYGGQERKMHHYEVLVLIK</sequence>
<evidence type="ECO:0000313" key="3">
    <source>
        <dbReference type="Proteomes" id="UP000471633"/>
    </source>
</evidence>
<dbReference type="GeneID" id="24590043"/>
<reference evidence="1" key="3">
    <citation type="submission" date="2021-06" db="EMBL/GenBank/DDBJ databases">
        <title>Chromosome-level genome assembly for S. haematobium.</title>
        <authorList>
            <person name="Stroehlein A.J."/>
        </authorList>
    </citation>
    <scope>NUCLEOTIDE SEQUENCE</scope>
</reference>
<dbReference type="Proteomes" id="UP000471633">
    <property type="component" value="Unassembled WGS sequence"/>
</dbReference>
<protein>
    <submittedName>
        <fullName evidence="2">Uncharacterized protein</fullName>
    </submittedName>
</protein>
<keyword evidence="3" id="KW-1185">Reference proteome</keyword>
<dbReference type="KEGG" id="shx:MS3_00005253"/>
<reference evidence="1" key="4">
    <citation type="journal article" date="2022" name="PLoS Pathog.">
        <title>Chromosome-level genome of Schistosoma haematobium underpins genome-wide explorations of molecular variation.</title>
        <authorList>
            <person name="Stroehlein A.J."/>
            <person name="Korhonen P.K."/>
            <person name="Lee V.V."/>
            <person name="Ralph S.A."/>
            <person name="Mentink-Kane M."/>
            <person name="You H."/>
            <person name="McManus D.P."/>
            <person name="Tchuente L.T."/>
            <person name="Stothard J.R."/>
            <person name="Kaur P."/>
            <person name="Dudchenko O."/>
            <person name="Aiden E.L."/>
            <person name="Yang B."/>
            <person name="Yang H."/>
            <person name="Emery A.M."/>
            <person name="Webster B.L."/>
            <person name="Brindley P.J."/>
            <person name="Rollinson D."/>
            <person name="Chang B.C.H."/>
            <person name="Gasser R.B."/>
            <person name="Young N.D."/>
        </authorList>
    </citation>
    <scope>NUCLEOTIDE SEQUENCE</scope>
</reference>
<dbReference type="Pfam" id="PF11901">
    <property type="entry name" value="DM9"/>
    <property type="match status" value="1"/>
</dbReference>
<dbReference type="RefSeq" id="XP_012793926.1">
    <property type="nucleotide sequence ID" value="XM_012938472.3"/>
</dbReference>
<proteinExistence type="predicted"/>
<dbReference type="PANTHER" id="PTHR31649:SF1">
    <property type="entry name" value="FARNESOIC ACID O-METHYL TRANSFERASE DOMAIN-CONTAINING PROTEIN"/>
    <property type="match status" value="1"/>
</dbReference>
<accession>A0A095AJD7</accession>
<dbReference type="PANTHER" id="PTHR31649">
    <property type="entry name" value="AGAP009604-PA"/>
    <property type="match status" value="1"/>
</dbReference>
<dbReference type="EMBL" id="AMPZ03000001">
    <property type="protein sequence ID" value="KAH9594303.1"/>
    <property type="molecule type" value="Genomic_DNA"/>
</dbReference>
<dbReference type="EMBL" id="KL250591">
    <property type="protein sequence ID" value="KGB34161.1"/>
    <property type="molecule type" value="Genomic_DNA"/>
</dbReference>
<dbReference type="SMART" id="SM00696">
    <property type="entry name" value="DM9"/>
    <property type="match status" value="2"/>
</dbReference>
<reference evidence="1" key="2">
    <citation type="journal article" date="2019" name="Gigascience">
        <title>High-quality Schistosoma haematobium genome achieved by single-molecule and long-range sequencing.</title>
        <authorList>
            <person name="Stroehlein A.J."/>
            <person name="Korhonen P.K."/>
            <person name="Chong T.M."/>
            <person name="Lim Y.L."/>
            <person name="Chan K.G."/>
            <person name="Webster B."/>
            <person name="Rollinson D."/>
            <person name="Brindley P.J."/>
            <person name="Gasser R.B."/>
            <person name="Young N.D."/>
        </authorList>
    </citation>
    <scope>NUCLEOTIDE SEQUENCE</scope>
</reference>
<dbReference type="OrthoDB" id="1925699at2759"/>